<feature type="coiled-coil region" evidence="13">
    <location>
        <begin position="456"/>
        <end position="490"/>
    </location>
</feature>
<dbReference type="SUPFAM" id="SSF54197">
    <property type="entry name" value="HIT-like"/>
    <property type="match status" value="1"/>
</dbReference>
<dbReference type="SMART" id="SM00443">
    <property type="entry name" value="G_patch"/>
    <property type="match status" value="1"/>
</dbReference>
<dbReference type="GO" id="GO:0051028">
    <property type="term" value="P:mRNA transport"/>
    <property type="evidence" value="ECO:0007669"/>
    <property type="project" value="UniProtKB-KW"/>
</dbReference>
<dbReference type="CDD" id="cd07380">
    <property type="entry name" value="MPP_CWF19_N"/>
    <property type="match status" value="1"/>
</dbReference>
<evidence type="ECO:0000256" key="1">
    <source>
        <dbReference type="ARBA" id="ARBA00004123"/>
    </source>
</evidence>
<feature type="region of interest" description="Disordered" evidence="14">
    <location>
        <begin position="1"/>
        <end position="31"/>
    </location>
</feature>
<feature type="compositionally biased region" description="Basic and acidic residues" evidence="14">
    <location>
        <begin position="83"/>
        <end position="93"/>
    </location>
</feature>
<keyword evidence="6" id="KW-0507">mRNA processing</keyword>
<dbReference type="GO" id="GO:0000184">
    <property type="term" value="P:nuclear-transcribed mRNA catabolic process, nonsense-mediated decay"/>
    <property type="evidence" value="ECO:0007669"/>
    <property type="project" value="UniProtKB-KW"/>
</dbReference>
<accession>A0AAN8ILZ1</accession>
<dbReference type="InterPro" id="IPR036265">
    <property type="entry name" value="HIT-like_sf"/>
</dbReference>
<comment type="similarity">
    <text evidence="3">Belongs to the CASC3 family.</text>
</comment>
<comment type="subcellular location">
    <subcellularLocation>
        <location evidence="2">Cytoplasm</location>
    </subcellularLocation>
    <subcellularLocation>
        <location evidence="1">Nucleus</location>
    </subcellularLocation>
</comment>
<gene>
    <name evidence="16" type="ORF">GCK32_006750</name>
</gene>
<dbReference type="Gene3D" id="3.30.428.10">
    <property type="entry name" value="HIT-like"/>
    <property type="match status" value="1"/>
</dbReference>
<evidence type="ECO:0000256" key="10">
    <source>
        <dbReference type="ARBA" id="ARBA00023161"/>
    </source>
</evidence>
<dbReference type="InterPro" id="IPR018545">
    <property type="entry name" value="Btz_dom"/>
</dbReference>
<organism evidence="16 17">
    <name type="scientific">Trichostrongylus colubriformis</name>
    <name type="common">Black scour worm</name>
    <dbReference type="NCBI Taxonomy" id="6319"/>
    <lineage>
        <taxon>Eukaryota</taxon>
        <taxon>Metazoa</taxon>
        <taxon>Ecdysozoa</taxon>
        <taxon>Nematoda</taxon>
        <taxon>Chromadorea</taxon>
        <taxon>Rhabditida</taxon>
        <taxon>Rhabditina</taxon>
        <taxon>Rhabditomorpha</taxon>
        <taxon>Strongyloidea</taxon>
        <taxon>Trichostrongylidae</taxon>
        <taxon>Trichostrongylus</taxon>
    </lineage>
</organism>
<evidence type="ECO:0000256" key="9">
    <source>
        <dbReference type="ARBA" id="ARBA00022884"/>
    </source>
</evidence>
<feature type="compositionally biased region" description="Basic residues" evidence="14">
    <location>
        <begin position="1"/>
        <end position="15"/>
    </location>
</feature>
<dbReference type="InterPro" id="IPR040194">
    <property type="entry name" value="Cwf19-like"/>
</dbReference>
<keyword evidence="5" id="KW-0963">Cytoplasm</keyword>
<evidence type="ECO:0000256" key="5">
    <source>
        <dbReference type="ARBA" id="ARBA00022490"/>
    </source>
</evidence>
<dbReference type="PANTHER" id="PTHR12072:SF4">
    <property type="entry name" value="CWF19-LIKE PROTEIN 1"/>
    <property type="match status" value="1"/>
</dbReference>
<dbReference type="Pfam" id="PF01585">
    <property type="entry name" value="G-patch"/>
    <property type="match status" value="1"/>
</dbReference>
<evidence type="ECO:0000256" key="13">
    <source>
        <dbReference type="SAM" id="Coils"/>
    </source>
</evidence>
<dbReference type="Proteomes" id="UP001331761">
    <property type="component" value="Unassembled WGS sequence"/>
</dbReference>
<keyword evidence="11" id="KW-0508">mRNA splicing</keyword>
<evidence type="ECO:0000256" key="4">
    <source>
        <dbReference type="ARBA" id="ARBA00022448"/>
    </source>
</evidence>
<dbReference type="Pfam" id="PF09405">
    <property type="entry name" value="Btz"/>
    <property type="match status" value="1"/>
</dbReference>
<feature type="compositionally biased region" description="Basic and acidic residues" evidence="14">
    <location>
        <begin position="197"/>
        <end position="213"/>
    </location>
</feature>
<evidence type="ECO:0000256" key="11">
    <source>
        <dbReference type="ARBA" id="ARBA00023187"/>
    </source>
</evidence>
<evidence type="ECO:0000256" key="2">
    <source>
        <dbReference type="ARBA" id="ARBA00004496"/>
    </source>
</evidence>
<dbReference type="GO" id="GO:0006417">
    <property type="term" value="P:regulation of translation"/>
    <property type="evidence" value="ECO:0007669"/>
    <property type="project" value="UniProtKB-KW"/>
</dbReference>
<dbReference type="GO" id="GO:0003729">
    <property type="term" value="F:mRNA binding"/>
    <property type="evidence" value="ECO:0007669"/>
    <property type="project" value="InterPro"/>
</dbReference>
<dbReference type="GO" id="GO:0061632">
    <property type="term" value="F:RNA lariat debranching enzyme activator activity"/>
    <property type="evidence" value="ECO:0007669"/>
    <property type="project" value="TreeGrafter"/>
</dbReference>
<evidence type="ECO:0000256" key="6">
    <source>
        <dbReference type="ARBA" id="ARBA00022664"/>
    </source>
</evidence>
<name>A0AAN8ILZ1_TRICO</name>
<feature type="domain" description="G-patch" evidence="15">
    <location>
        <begin position="384"/>
        <end position="457"/>
    </location>
</feature>
<evidence type="ECO:0000256" key="3">
    <source>
        <dbReference type="ARBA" id="ARBA00009548"/>
    </source>
</evidence>
<keyword evidence="9" id="KW-0694">RNA-binding</keyword>
<dbReference type="GO" id="GO:0035145">
    <property type="term" value="C:exon-exon junction complex"/>
    <property type="evidence" value="ECO:0007669"/>
    <property type="project" value="InterPro"/>
</dbReference>
<sequence length="1070" mass="122270">MRRVHVSHGRSRSRSRSPLLRGPKPVISKSQPINMLDQAALMAVRSKKESKTATPKERITCTIDGPRRPGPMQSRMSGGFRNYPERRRSDGEKMFAGGSNRQSMRDRLSFGDSRGRDRFDSIHDRDIDSSRLNGKFRHEDEDKPVQRLIDPTTVPKGRGYFGHDDRGEDNQWRGRNTYDPRIDMGPRGRLSGFRGYGGRDRYDRRDRDRDAGPRRQYGSRSAADGVWTHDKYIELEGDDGSDNEHNSGVEVVVDQSSTSKSRRRIHEHFLLFDVVCSVCMIAVYTTAISFQDSVASKTNSLFIPINHEIKESMGEELDDYMSDDFLKVTEDVKPGLVTNREHKRWLKAEAEKMKNRVDERPLPKKKHELEKALREEALSKPVPETSKGFALLAKMGFKPGMSLGKKKDGTYQFWSLDAPFMFKNKVLFQENDLGSGIKEPIPVDVKVTRTGLGHANEQEQQAKLRIQREMDRMKRRAEQHLELTEDYRKRKRGLSNVKDLVRDILSSRKICVELDLRINMETPQESWFWKSYYKRKNVDDCVVTSMYEESGVFEEETIAISGENQYFDGIEEYISIPRGRSSRVGEAVALYDKLIMSKDQARVLCVGDVRGQFEQLAKKIAVINKKNGPFDMLFCVGEFFGPNVEDNECILNGKVEFEVPTYVLGPCTSSTSVFYPEESTEFSSSVTYLGKRGILNTASGLQVAYLSGVEAASSSSYQFNEEDVEELLIPVRTQAGFLGVDVLVTSMWPAEVWKHAHNTPSIEIKGSRLISRLASGLKPRYHFAGMGVHYERQPYRNHRVLLEPAQHVTRFIGLAPVVNVAKQKWLYAFNIQPLRKMSREELTMQPPNSSEFPYMEILEDFMAKEQLKKKKTYDVVDRYRFDMSEEVPDNVDRGGRKRRKNDFPTGEKVPAAPCWFCLSNVDVEKHLVVSVGDHCYAAMPKGPLVEDHVMVLTIGHIQSLVAASDQVRNEVEKFKNAFTLAADKLTDLVNEGCPYFFVELPDCSRLFTRQMKNFPLQFAREVLASRPILDCEAKADWRTCVLSKEEEAKLAKDLQARFKPFDFTNADDSD</sequence>
<dbReference type="PANTHER" id="PTHR12072">
    <property type="entry name" value="CWF19, CELL CYCLE CONTROL PROTEIN"/>
    <property type="match status" value="1"/>
</dbReference>
<feature type="compositionally biased region" description="Basic and acidic residues" evidence="14">
    <location>
        <begin position="161"/>
        <end position="186"/>
    </location>
</feature>
<dbReference type="GO" id="GO:0005737">
    <property type="term" value="C:cytoplasm"/>
    <property type="evidence" value="ECO:0007669"/>
    <property type="project" value="UniProtKB-SubCell"/>
</dbReference>
<evidence type="ECO:0000256" key="7">
    <source>
        <dbReference type="ARBA" id="ARBA00022816"/>
    </source>
</evidence>
<evidence type="ECO:0000313" key="17">
    <source>
        <dbReference type="Proteomes" id="UP001331761"/>
    </source>
</evidence>
<dbReference type="PROSITE" id="PS50174">
    <property type="entry name" value="G_PATCH"/>
    <property type="match status" value="1"/>
</dbReference>
<evidence type="ECO:0000313" key="16">
    <source>
        <dbReference type="EMBL" id="KAK5978436.1"/>
    </source>
</evidence>
<keyword evidence="17" id="KW-1185">Reference proteome</keyword>
<keyword evidence="12" id="KW-0539">Nucleus</keyword>
<dbReference type="AlphaFoldDB" id="A0AAN8ILZ1"/>
<feature type="compositionally biased region" description="Basic and acidic residues" evidence="14">
    <location>
        <begin position="103"/>
        <end position="129"/>
    </location>
</feature>
<feature type="compositionally biased region" description="Basic and acidic residues" evidence="14">
    <location>
        <begin position="136"/>
        <end position="145"/>
    </location>
</feature>
<evidence type="ECO:0000256" key="8">
    <source>
        <dbReference type="ARBA" id="ARBA00022845"/>
    </source>
</evidence>
<dbReference type="EMBL" id="WIXE01009438">
    <property type="protein sequence ID" value="KAK5978436.1"/>
    <property type="molecule type" value="Genomic_DNA"/>
</dbReference>
<reference evidence="16 17" key="1">
    <citation type="submission" date="2019-10" db="EMBL/GenBank/DDBJ databases">
        <title>Assembly and Annotation for the nematode Trichostrongylus colubriformis.</title>
        <authorList>
            <person name="Martin J."/>
        </authorList>
    </citation>
    <scope>NUCLEOTIDE SEQUENCE [LARGE SCALE GENOMIC DNA]</scope>
    <source>
        <strain evidence="16">G859</strain>
        <tissue evidence="16">Whole worm</tissue>
    </source>
</reference>
<dbReference type="GO" id="GO:0000398">
    <property type="term" value="P:mRNA splicing, via spliceosome"/>
    <property type="evidence" value="ECO:0007669"/>
    <property type="project" value="TreeGrafter"/>
</dbReference>
<evidence type="ECO:0000256" key="14">
    <source>
        <dbReference type="SAM" id="MobiDB-lite"/>
    </source>
</evidence>
<evidence type="ECO:0000259" key="15">
    <source>
        <dbReference type="PROSITE" id="PS50174"/>
    </source>
</evidence>
<dbReference type="Pfam" id="PF04677">
    <property type="entry name" value="CwfJ_C_1"/>
    <property type="match status" value="1"/>
</dbReference>
<keyword evidence="7" id="KW-0509">mRNA transport</keyword>
<proteinExistence type="inferred from homology"/>
<keyword evidence="8" id="KW-0810">Translation regulation</keyword>
<evidence type="ECO:0000256" key="12">
    <source>
        <dbReference type="ARBA" id="ARBA00023242"/>
    </source>
</evidence>
<comment type="caution">
    <text evidence="16">The sequence shown here is derived from an EMBL/GenBank/DDBJ whole genome shotgun (WGS) entry which is preliminary data.</text>
</comment>
<dbReference type="InterPro" id="IPR006768">
    <property type="entry name" value="Cwf19-like_C_dom-1"/>
</dbReference>
<keyword evidence="4" id="KW-0813">Transport</keyword>
<feature type="region of interest" description="Disordered" evidence="14">
    <location>
        <begin position="45"/>
        <end position="221"/>
    </location>
</feature>
<keyword evidence="10" id="KW-0866">Nonsense-mediated mRNA decay</keyword>
<protein>
    <recommendedName>
        <fullName evidence="15">G-patch domain-containing protein</fullName>
    </recommendedName>
</protein>
<keyword evidence="13" id="KW-0175">Coiled coil</keyword>
<dbReference type="InterPro" id="IPR000467">
    <property type="entry name" value="G_patch_dom"/>
</dbReference>
<feature type="compositionally biased region" description="Basic and acidic residues" evidence="14">
    <location>
        <begin position="46"/>
        <end position="59"/>
    </location>
</feature>
<dbReference type="GO" id="GO:0071014">
    <property type="term" value="C:post-mRNA release spliceosomal complex"/>
    <property type="evidence" value="ECO:0007669"/>
    <property type="project" value="TreeGrafter"/>
</dbReference>